<accession>A0A6C0BHA7</accession>
<sequence length="390" mass="45589">MAEAKPKYIRKKCEHGKYSFQCKDCKGSCVCIHGKVKSICKDCSGSNICPHQRIKQHCRNCHGSSICEHNKRRARCKECKGGSICSHGKLKSRCVHCDGHELCEHKIRREFCMECLGNQICPHQLRKSRCSTCNGSEICIHGNNKYMCVECDSKHICEHKRIQNQCTTCKGRLICEHGKRKATCIECDGSYICQHEQQKNKCVTCTPSSGCQHCKTVSIIGSRWNPYCFRCYCVLHPDVEIPRMYKLKEHLVRDRLKEEFKEITMRFDKIVEGGCSNKRPDIAIDFGSHCLMIEIDEHRHMNYECEQKRMLQLYEDIGFRNIVFLRFNPDEYQEDKKYRSPFEYSVTGAIHIDTDEFNRRMEELIRQIHVHQLAPIEPFTVEYLFYGNLT</sequence>
<proteinExistence type="predicted"/>
<name>A0A6C0BHA7_9ZZZZ</name>
<dbReference type="EMBL" id="MN739154">
    <property type="protein sequence ID" value="QHS90939.1"/>
    <property type="molecule type" value="Genomic_DNA"/>
</dbReference>
<protein>
    <submittedName>
        <fullName evidence="1">Uncharacterized protein</fullName>
    </submittedName>
</protein>
<evidence type="ECO:0000313" key="1">
    <source>
        <dbReference type="EMBL" id="QHS90939.1"/>
    </source>
</evidence>
<reference evidence="1" key="1">
    <citation type="journal article" date="2020" name="Nature">
        <title>Giant virus diversity and host interactions through global metagenomics.</title>
        <authorList>
            <person name="Schulz F."/>
            <person name="Roux S."/>
            <person name="Paez-Espino D."/>
            <person name="Jungbluth S."/>
            <person name="Walsh D.A."/>
            <person name="Denef V.J."/>
            <person name="McMahon K.D."/>
            <person name="Konstantinidis K.T."/>
            <person name="Eloe-Fadrosh E.A."/>
            <person name="Kyrpides N.C."/>
            <person name="Woyke T."/>
        </authorList>
    </citation>
    <scope>NUCLEOTIDE SEQUENCE</scope>
    <source>
        <strain evidence="1">GVMAG-M-3300013004-44</strain>
    </source>
</reference>
<organism evidence="1">
    <name type="scientific">viral metagenome</name>
    <dbReference type="NCBI Taxonomy" id="1070528"/>
    <lineage>
        <taxon>unclassified sequences</taxon>
        <taxon>metagenomes</taxon>
        <taxon>organismal metagenomes</taxon>
    </lineage>
</organism>
<dbReference type="AlphaFoldDB" id="A0A6C0BHA7"/>